<keyword evidence="7" id="KW-0732">Signal</keyword>
<sequence length="653" mass="71075">MTCLATLRRAVVLCCALLQHSVALTAAANNTETCKCKCIPGDACWPSAQDWTEFNATIGGKLVTPFQLAAVCHNPGYDEAACEVIQREWTSPWLQFGTLSFLSFPSLLFLHSPFPTLVLHLVYSTCCFGPLFGDILLTGGTVQRRILLFAHGSSQLPCELGNTITYSVNATDASDFSKAVQFARRRNIRLVIRNTGHDYLGKSTGKWALSVWTHHMKKVEYIQQHNSDLYHGPAVRLGAGVQVEEAYQAARAYNGVVVGGDCATVGVVGGYLQGGGHSALSSLYGMAADQVLEWEVVDGTGNILQATPSSNADLYWALSGGGGGTYGIVSSVVVKLLPDVPVAGVQLKFRAESRAKLEGFHRAVRTYHQLVPAITAAKGMGIAQVTNDTFLLTPLTLPASSSDSPRALLAPLIGELGKQGIAYSLNITEHPNWLQYWRQLIKPNPTQLVQNAQYGGWFLPKEVVAKQADALQWAIREVTDVGCVFVGLAINVSRISTTPQNSILPSWREAALSVILSTSWPERADLHTMEKMAHIMTDVCVPALARLAPDAGAYLNEPGRLVPRIQADPNQPDWQKAFYGENYNRLLAIKNRYDPDHLFYAPTAVGSERYSGRPSRTTVPESMMERRREGGEGTASEGADERQADRLVRFGTG</sequence>
<evidence type="ECO:0000256" key="7">
    <source>
        <dbReference type="SAM" id="SignalP"/>
    </source>
</evidence>
<dbReference type="PANTHER" id="PTHR42973">
    <property type="entry name" value="BINDING OXIDOREDUCTASE, PUTATIVE (AFU_ORTHOLOGUE AFUA_1G17690)-RELATED"/>
    <property type="match status" value="1"/>
</dbReference>
<feature type="region of interest" description="Disordered" evidence="6">
    <location>
        <begin position="607"/>
        <end position="653"/>
    </location>
</feature>
<keyword evidence="3" id="KW-0285">Flavoprotein</keyword>
<proteinExistence type="inferred from homology"/>
<evidence type="ECO:0000313" key="10">
    <source>
        <dbReference type="Proteomes" id="UP001480595"/>
    </source>
</evidence>
<dbReference type="EMBL" id="JAQQWL010000015">
    <property type="protein sequence ID" value="KAK8041122.1"/>
    <property type="molecule type" value="Genomic_DNA"/>
</dbReference>
<evidence type="ECO:0000256" key="5">
    <source>
        <dbReference type="ARBA" id="ARBA00023002"/>
    </source>
</evidence>
<keyword evidence="10" id="KW-1185">Reference proteome</keyword>
<dbReference type="InterPro" id="IPR036318">
    <property type="entry name" value="FAD-bd_PCMH-like_sf"/>
</dbReference>
<evidence type="ECO:0000259" key="8">
    <source>
        <dbReference type="PROSITE" id="PS51387"/>
    </source>
</evidence>
<keyword evidence="5" id="KW-0560">Oxidoreductase</keyword>
<dbReference type="Proteomes" id="UP001480595">
    <property type="component" value="Unassembled WGS sequence"/>
</dbReference>
<feature type="chain" id="PRO_5046778411" description="FAD-binding PCMH-type domain-containing protein" evidence="7">
    <location>
        <begin position="28"/>
        <end position="653"/>
    </location>
</feature>
<name>A0ABR1T3V9_9PEZI</name>
<feature type="domain" description="FAD-binding PCMH-type" evidence="8">
    <location>
        <begin position="160"/>
        <end position="339"/>
    </location>
</feature>
<comment type="cofactor">
    <cofactor evidence="1">
        <name>FAD</name>
        <dbReference type="ChEBI" id="CHEBI:57692"/>
    </cofactor>
</comment>
<reference evidence="9 10" key="1">
    <citation type="submission" date="2023-01" db="EMBL/GenBank/DDBJ databases">
        <title>Analysis of 21 Apiospora genomes using comparative genomics revels a genus with tremendous synthesis potential of carbohydrate active enzymes and secondary metabolites.</title>
        <authorList>
            <person name="Sorensen T."/>
        </authorList>
    </citation>
    <scope>NUCLEOTIDE SEQUENCE [LARGE SCALE GENOMIC DNA]</scope>
    <source>
        <strain evidence="9 10">CBS 135458</strain>
    </source>
</reference>
<evidence type="ECO:0000256" key="2">
    <source>
        <dbReference type="ARBA" id="ARBA00005466"/>
    </source>
</evidence>
<evidence type="ECO:0000313" key="9">
    <source>
        <dbReference type="EMBL" id="KAK8041122.1"/>
    </source>
</evidence>
<dbReference type="Pfam" id="PF01565">
    <property type="entry name" value="FAD_binding_4"/>
    <property type="match status" value="1"/>
</dbReference>
<evidence type="ECO:0000256" key="1">
    <source>
        <dbReference type="ARBA" id="ARBA00001974"/>
    </source>
</evidence>
<dbReference type="InterPro" id="IPR016169">
    <property type="entry name" value="FAD-bd_PCMH_sub2"/>
</dbReference>
<evidence type="ECO:0000256" key="4">
    <source>
        <dbReference type="ARBA" id="ARBA00022827"/>
    </source>
</evidence>
<feature type="signal peptide" evidence="7">
    <location>
        <begin position="1"/>
        <end position="27"/>
    </location>
</feature>
<comment type="caution">
    <text evidence="9">The sequence shown here is derived from an EMBL/GenBank/DDBJ whole genome shotgun (WGS) entry which is preliminary data.</text>
</comment>
<dbReference type="PROSITE" id="PS51387">
    <property type="entry name" value="FAD_PCMH"/>
    <property type="match status" value="1"/>
</dbReference>
<dbReference type="InterPro" id="IPR012951">
    <property type="entry name" value="BBE"/>
</dbReference>
<protein>
    <recommendedName>
        <fullName evidence="8">FAD-binding PCMH-type domain-containing protein</fullName>
    </recommendedName>
</protein>
<keyword evidence="4" id="KW-0274">FAD</keyword>
<dbReference type="InterPro" id="IPR050416">
    <property type="entry name" value="FAD-linked_Oxidoreductase"/>
</dbReference>
<comment type="similarity">
    <text evidence="2">Belongs to the oxygen-dependent FAD-linked oxidoreductase family.</text>
</comment>
<dbReference type="Pfam" id="PF08031">
    <property type="entry name" value="BBE"/>
    <property type="match status" value="1"/>
</dbReference>
<dbReference type="GeneID" id="92098601"/>
<dbReference type="SUPFAM" id="SSF56176">
    <property type="entry name" value="FAD-binding/transporter-associated domain-like"/>
    <property type="match status" value="1"/>
</dbReference>
<dbReference type="RefSeq" id="XP_066708667.1">
    <property type="nucleotide sequence ID" value="XM_066865538.1"/>
</dbReference>
<accession>A0ABR1T3V9</accession>
<evidence type="ECO:0000256" key="3">
    <source>
        <dbReference type="ARBA" id="ARBA00022630"/>
    </source>
</evidence>
<dbReference type="InterPro" id="IPR006094">
    <property type="entry name" value="Oxid_FAD_bind_N"/>
</dbReference>
<evidence type="ECO:0000256" key="6">
    <source>
        <dbReference type="SAM" id="MobiDB-lite"/>
    </source>
</evidence>
<feature type="compositionally biased region" description="Basic and acidic residues" evidence="6">
    <location>
        <begin position="639"/>
        <end position="653"/>
    </location>
</feature>
<organism evidence="9 10">
    <name type="scientific">Apiospora phragmitis</name>
    <dbReference type="NCBI Taxonomy" id="2905665"/>
    <lineage>
        <taxon>Eukaryota</taxon>
        <taxon>Fungi</taxon>
        <taxon>Dikarya</taxon>
        <taxon>Ascomycota</taxon>
        <taxon>Pezizomycotina</taxon>
        <taxon>Sordariomycetes</taxon>
        <taxon>Xylariomycetidae</taxon>
        <taxon>Amphisphaeriales</taxon>
        <taxon>Apiosporaceae</taxon>
        <taxon>Apiospora</taxon>
    </lineage>
</organism>
<gene>
    <name evidence="9" type="ORF">PG994_014129</name>
</gene>
<dbReference type="InterPro" id="IPR016166">
    <property type="entry name" value="FAD-bd_PCMH"/>
</dbReference>
<dbReference type="PANTHER" id="PTHR42973:SF39">
    <property type="entry name" value="FAD-BINDING PCMH-TYPE DOMAIN-CONTAINING PROTEIN"/>
    <property type="match status" value="1"/>
</dbReference>
<dbReference type="Gene3D" id="3.30.465.10">
    <property type="match status" value="2"/>
</dbReference>